<evidence type="ECO:0000313" key="3">
    <source>
        <dbReference type="Proteomes" id="UP000321436"/>
    </source>
</evidence>
<dbReference type="Proteomes" id="UP000321436">
    <property type="component" value="Unassembled WGS sequence"/>
</dbReference>
<dbReference type="Pfam" id="PF14905">
    <property type="entry name" value="OMP_b-brl_3"/>
    <property type="match status" value="1"/>
</dbReference>
<protein>
    <submittedName>
        <fullName evidence="2">Collagen-binding protein</fullName>
    </submittedName>
</protein>
<keyword evidence="2" id="KW-0176">Collagen</keyword>
<dbReference type="InterPro" id="IPR008969">
    <property type="entry name" value="CarboxyPept-like_regulatory"/>
</dbReference>
<dbReference type="AlphaFoldDB" id="A0A512RLD2"/>
<evidence type="ECO:0000259" key="1">
    <source>
        <dbReference type="Pfam" id="PF14905"/>
    </source>
</evidence>
<gene>
    <name evidence="2" type="ORF">CCY01nite_27740</name>
</gene>
<dbReference type="SUPFAM" id="SSF56935">
    <property type="entry name" value="Porins"/>
    <property type="match status" value="1"/>
</dbReference>
<dbReference type="EMBL" id="BKAU01000002">
    <property type="protein sequence ID" value="GEP96514.1"/>
    <property type="molecule type" value="Genomic_DNA"/>
</dbReference>
<sequence length="934" mass="104769">MLVLIASLHARAQQKMELKGTVADSASHELLEMATVTVQDSKDSSLITYTLTDKRGAFRLQGIPADKPVRFLVSYTGYHTHIKTLPPGRPADLGRIILAPAPHELNTVVVEGNRPPVSIRQDTIEFNASSFKTRPNAVVEDLLKKLPGVDIDEEGNITVNGKKVSRILVDGREFFANDPKLATKNLPSAIIEKVQVVDTKTKQEARMNVQKDGEDKTINLTLKADKKKGLFGRLSAGGGTDERFELGGMANAFNGARQISILGSSNNLNKVGFTQSEIFSTINTKNGIVINSNSNGSFAINGIGFGGTGDGIRTTSMIGYNYNDKWNKTDVNNSYFFNNSDARFRTLNTREYLNGDGHLFTSSDRNGYSRNANHRVNFNFDIELDSTLRLTLAPAYDYTKASSNASGNEITTAEDGSLVNTNESSNRALSTNHNFSNTLGLTKQLRKKGRSIGLQFTNNYTTYNEDAYNRSDVEYYENEAVTDDRHVDQLTIADNKNERYRISISYTEPLSATWKMTAGYGFDYNANSSNRQTYNYDPDSKTYTDLDDAYTNRFRTINTSQTPNLVLSHNSEKWRVSVGGSLYLNLLDNYSYTTNTSLKQYQTNFAPNSRVSYKLKNGGYINLGYNGNMQQPTLEQLQPVPDNTNPLNVRIGNPDLKPSFSQQIRFGYDRFTPNGIGVFSGVTFSPILNRFSTASFINSKGERTTQTINVDGAYNMNANFSLSKSKKTKDMQYRISGGAFINGSRNISYSNTGNAAGDTTLYRNIALNWSYSPYVMFNYAWKELLDISTSYRPTYTDARYKPANSTQGSFFVQRATLGTTLYWPGNFSWDNDVNYSYNSRITPGFQQHVVLWNMGLAYDFFKDKSLQLKLSAFDLLRQNTSVRRMVNELYIEDVQTDIVEQYFMLTATWNFSKFGAKPKGGNRRMDGGRNMFMF</sequence>
<organism evidence="2 3">
    <name type="scientific">Chitinophaga cymbidii</name>
    <dbReference type="NCBI Taxonomy" id="1096750"/>
    <lineage>
        <taxon>Bacteria</taxon>
        <taxon>Pseudomonadati</taxon>
        <taxon>Bacteroidota</taxon>
        <taxon>Chitinophagia</taxon>
        <taxon>Chitinophagales</taxon>
        <taxon>Chitinophagaceae</taxon>
        <taxon>Chitinophaga</taxon>
    </lineage>
</organism>
<comment type="caution">
    <text evidence="2">The sequence shown here is derived from an EMBL/GenBank/DDBJ whole genome shotgun (WGS) entry which is preliminary data.</text>
</comment>
<name>A0A512RLD2_9BACT</name>
<proteinExistence type="predicted"/>
<feature type="domain" description="Outer membrane protein beta-barrel" evidence="1">
    <location>
        <begin position="445"/>
        <end position="746"/>
    </location>
</feature>
<accession>A0A512RLD2</accession>
<dbReference type="Pfam" id="PF13620">
    <property type="entry name" value="CarboxypepD_reg"/>
    <property type="match status" value="1"/>
</dbReference>
<evidence type="ECO:0000313" key="2">
    <source>
        <dbReference type="EMBL" id="GEP96514.1"/>
    </source>
</evidence>
<dbReference type="SUPFAM" id="SSF49464">
    <property type="entry name" value="Carboxypeptidase regulatory domain-like"/>
    <property type="match status" value="1"/>
</dbReference>
<reference evidence="2 3" key="1">
    <citation type="submission" date="2019-07" db="EMBL/GenBank/DDBJ databases">
        <title>Whole genome shotgun sequence of Chitinophaga cymbidii NBRC 109752.</title>
        <authorList>
            <person name="Hosoyama A."/>
            <person name="Uohara A."/>
            <person name="Ohji S."/>
            <person name="Ichikawa N."/>
        </authorList>
    </citation>
    <scope>NUCLEOTIDE SEQUENCE [LARGE SCALE GENOMIC DNA]</scope>
    <source>
        <strain evidence="2 3">NBRC 109752</strain>
    </source>
</reference>
<keyword evidence="3" id="KW-1185">Reference proteome</keyword>
<dbReference type="InterPro" id="IPR041700">
    <property type="entry name" value="OMP_b-brl_3"/>
</dbReference>